<dbReference type="Proteomes" id="UP001321760">
    <property type="component" value="Unassembled WGS sequence"/>
</dbReference>
<keyword evidence="4" id="KW-1185">Reference proteome</keyword>
<feature type="compositionally biased region" description="Basic residues" evidence="1">
    <location>
        <begin position="224"/>
        <end position="240"/>
    </location>
</feature>
<feature type="compositionally biased region" description="Low complexity" evidence="1">
    <location>
        <begin position="241"/>
        <end position="259"/>
    </location>
</feature>
<protein>
    <recommendedName>
        <fullName evidence="5">Ricin B lectin domain-containing protein</fullName>
    </recommendedName>
</protein>
<dbReference type="InterPro" id="IPR035992">
    <property type="entry name" value="Ricin_B-like_lectins"/>
</dbReference>
<feature type="compositionally biased region" description="Low complexity" evidence="1">
    <location>
        <begin position="304"/>
        <end position="340"/>
    </location>
</feature>
<dbReference type="CDD" id="cd00161">
    <property type="entry name" value="beta-trefoil_Ricin-like"/>
    <property type="match status" value="1"/>
</dbReference>
<evidence type="ECO:0008006" key="5">
    <source>
        <dbReference type="Google" id="ProtNLM"/>
    </source>
</evidence>
<evidence type="ECO:0000313" key="4">
    <source>
        <dbReference type="Proteomes" id="UP001321760"/>
    </source>
</evidence>
<keyword evidence="2" id="KW-0732">Signal</keyword>
<name>A0AAV9GIA5_9PEZI</name>
<organism evidence="3 4">
    <name type="scientific">Podospora aff. communis PSN243</name>
    <dbReference type="NCBI Taxonomy" id="3040156"/>
    <lineage>
        <taxon>Eukaryota</taxon>
        <taxon>Fungi</taxon>
        <taxon>Dikarya</taxon>
        <taxon>Ascomycota</taxon>
        <taxon>Pezizomycotina</taxon>
        <taxon>Sordariomycetes</taxon>
        <taxon>Sordariomycetidae</taxon>
        <taxon>Sordariales</taxon>
        <taxon>Podosporaceae</taxon>
        <taxon>Podospora</taxon>
    </lineage>
</organism>
<dbReference type="EMBL" id="MU865952">
    <property type="protein sequence ID" value="KAK4447067.1"/>
    <property type="molecule type" value="Genomic_DNA"/>
</dbReference>
<reference evidence="3" key="2">
    <citation type="submission" date="2023-05" db="EMBL/GenBank/DDBJ databases">
        <authorList>
            <consortium name="Lawrence Berkeley National Laboratory"/>
            <person name="Steindorff A."/>
            <person name="Hensen N."/>
            <person name="Bonometti L."/>
            <person name="Westerberg I."/>
            <person name="Brannstrom I.O."/>
            <person name="Guillou S."/>
            <person name="Cros-Aarteil S."/>
            <person name="Calhoun S."/>
            <person name="Haridas S."/>
            <person name="Kuo A."/>
            <person name="Mondo S."/>
            <person name="Pangilinan J."/>
            <person name="Riley R."/>
            <person name="Labutti K."/>
            <person name="Andreopoulos B."/>
            <person name="Lipzen A."/>
            <person name="Chen C."/>
            <person name="Yanf M."/>
            <person name="Daum C."/>
            <person name="Ng V."/>
            <person name="Clum A."/>
            <person name="Ohm R."/>
            <person name="Martin F."/>
            <person name="Silar P."/>
            <person name="Natvig D."/>
            <person name="Lalanne C."/>
            <person name="Gautier V."/>
            <person name="Ament-Velasquez S.L."/>
            <person name="Kruys A."/>
            <person name="Hutchinson M.I."/>
            <person name="Powell A.J."/>
            <person name="Barry K."/>
            <person name="Miller A.N."/>
            <person name="Grigoriev I.V."/>
            <person name="Debuchy R."/>
            <person name="Gladieux P."/>
            <person name="Thoren M.H."/>
            <person name="Johannesson H."/>
        </authorList>
    </citation>
    <scope>NUCLEOTIDE SEQUENCE</scope>
    <source>
        <strain evidence="3">PSN243</strain>
    </source>
</reference>
<comment type="caution">
    <text evidence="3">The sequence shown here is derived from an EMBL/GenBank/DDBJ whole genome shotgun (WGS) entry which is preliminary data.</text>
</comment>
<feature type="region of interest" description="Disordered" evidence="1">
    <location>
        <begin position="304"/>
        <end position="361"/>
    </location>
</feature>
<proteinExistence type="predicted"/>
<dbReference type="Gene3D" id="2.80.10.50">
    <property type="match status" value="2"/>
</dbReference>
<reference evidence="3" key="1">
    <citation type="journal article" date="2023" name="Mol. Phylogenet. Evol.">
        <title>Genome-scale phylogeny and comparative genomics of the fungal order Sordariales.</title>
        <authorList>
            <person name="Hensen N."/>
            <person name="Bonometti L."/>
            <person name="Westerberg I."/>
            <person name="Brannstrom I.O."/>
            <person name="Guillou S."/>
            <person name="Cros-Aarteil S."/>
            <person name="Calhoun S."/>
            <person name="Haridas S."/>
            <person name="Kuo A."/>
            <person name="Mondo S."/>
            <person name="Pangilinan J."/>
            <person name="Riley R."/>
            <person name="LaButti K."/>
            <person name="Andreopoulos B."/>
            <person name="Lipzen A."/>
            <person name="Chen C."/>
            <person name="Yan M."/>
            <person name="Daum C."/>
            <person name="Ng V."/>
            <person name="Clum A."/>
            <person name="Steindorff A."/>
            <person name="Ohm R.A."/>
            <person name="Martin F."/>
            <person name="Silar P."/>
            <person name="Natvig D.O."/>
            <person name="Lalanne C."/>
            <person name="Gautier V."/>
            <person name="Ament-Velasquez S.L."/>
            <person name="Kruys A."/>
            <person name="Hutchinson M.I."/>
            <person name="Powell A.J."/>
            <person name="Barry K."/>
            <person name="Miller A.N."/>
            <person name="Grigoriev I.V."/>
            <person name="Debuchy R."/>
            <person name="Gladieux P."/>
            <person name="Hiltunen Thoren M."/>
            <person name="Johannesson H."/>
        </authorList>
    </citation>
    <scope>NUCLEOTIDE SEQUENCE</scope>
    <source>
        <strain evidence="3">PSN243</strain>
    </source>
</reference>
<dbReference type="PROSITE" id="PS50231">
    <property type="entry name" value="RICIN_B_LECTIN"/>
    <property type="match status" value="2"/>
</dbReference>
<evidence type="ECO:0000256" key="1">
    <source>
        <dbReference type="SAM" id="MobiDB-lite"/>
    </source>
</evidence>
<feature type="chain" id="PRO_5043933860" description="Ricin B lectin domain-containing protein" evidence="2">
    <location>
        <begin position="18"/>
        <end position="515"/>
    </location>
</feature>
<accession>A0AAV9GIA5</accession>
<dbReference type="SUPFAM" id="SSF50370">
    <property type="entry name" value="Ricin B-like lectins"/>
    <property type="match status" value="2"/>
</dbReference>
<feature type="region of interest" description="Disordered" evidence="1">
    <location>
        <begin position="202"/>
        <end position="270"/>
    </location>
</feature>
<dbReference type="AlphaFoldDB" id="A0AAV9GIA5"/>
<feature type="signal peptide" evidence="2">
    <location>
        <begin position="1"/>
        <end position="17"/>
    </location>
</feature>
<gene>
    <name evidence="3" type="ORF">QBC34DRAFT_330474</name>
</gene>
<evidence type="ECO:0000313" key="3">
    <source>
        <dbReference type="EMBL" id="KAK4447067.1"/>
    </source>
</evidence>
<sequence>MHTSFSSLLGWAAVASAGSLVHRAVASLDEAATAEAHQRDNGATRAFSNVQIKTADGQCLFVDKLSGDFRANLTPVQVAACGSTDGQGWDIITEGTHISGDNVMLVVSTLTQACLNFDGRRAAGNQVLLFSCGGRADGGGAVTDSQIFEFDGSAGPLTLKPRNQAGSCLTVKGNALDIAACASGNAAQSFTLGGAVEGGNAGAAPAPAGSSTSCAQRIRTTTKSGRRTRSANRFRPKTTKATRTSAAAQPTSTAPAANTESEVESSADVSSAAPSSAASSVASSAPAAASSNPASAAISSAAPVSSSAAPSSSSSSSAAPTAAPNPGAIPTTNPTTPVPVSRAGGTLNPSAAAKAHQRDPTAVRTFSNVEIRAPNGQCISVDPTAGDFRQNLIPVALVDCSGAPNEKWDVIERGRHNKRGRIPAGIVVSALTQGCLNFDGRRQAGDTVTLFSCGGRADGTGETSTGQQFPFIGQLSFAFAPLSEGNRTCILDGPDGRLTSGACPTDGAQLFSIFP</sequence>
<evidence type="ECO:0000256" key="2">
    <source>
        <dbReference type="SAM" id="SignalP"/>
    </source>
</evidence>